<dbReference type="Pfam" id="PF00188">
    <property type="entry name" value="CAP"/>
    <property type="match status" value="1"/>
</dbReference>
<name>A0AAV5GKK5_9BASI</name>
<feature type="region of interest" description="Disordered" evidence="1">
    <location>
        <begin position="47"/>
        <end position="82"/>
    </location>
</feature>
<feature type="domain" description="SCP" evidence="2">
    <location>
        <begin position="117"/>
        <end position="219"/>
    </location>
</feature>
<sequence>MDGLTLAGDLSAASNDCDKPAVSALKKASVSSTANVRRRFWQWHKEHSSGWTGSNDHFRRRERGPRRPAANDDPPPHDDLARGAYYDSRLEREQSDLEAAGDQHQPHDLSCTSEDYLGRRFGLNGGCGLGPEGVFEHGGGKAIHAGENLAAGTGLTAESGIQMWYNEVGQYDFDDPSYNEATGHFTQLVWKGTTEVGCALSTCSPVKGEGFSWNGNFLASNIVGFDATGTAKSFGANVLAALS</sequence>
<protein>
    <recommendedName>
        <fullName evidence="2">SCP domain-containing protein</fullName>
    </recommendedName>
</protein>
<dbReference type="GO" id="GO:0005576">
    <property type="term" value="C:extracellular region"/>
    <property type="evidence" value="ECO:0007669"/>
    <property type="project" value="InterPro"/>
</dbReference>
<dbReference type="SMART" id="SM00198">
    <property type="entry name" value="SCP"/>
    <property type="match status" value="1"/>
</dbReference>
<dbReference type="SUPFAM" id="SSF55797">
    <property type="entry name" value="PR-1-like"/>
    <property type="match status" value="1"/>
</dbReference>
<dbReference type="PRINTS" id="PR00837">
    <property type="entry name" value="V5TPXLIKE"/>
</dbReference>
<dbReference type="InterPro" id="IPR018244">
    <property type="entry name" value="Allrgn_V5/Tpx1_CS"/>
</dbReference>
<dbReference type="InterPro" id="IPR035940">
    <property type="entry name" value="CAP_sf"/>
</dbReference>
<keyword evidence="4" id="KW-1185">Reference proteome</keyword>
<comment type="caution">
    <text evidence="3">The sequence shown here is derived from an EMBL/GenBank/DDBJ whole genome shotgun (WGS) entry which is preliminary data.</text>
</comment>
<organism evidence="3 4">
    <name type="scientific">Rhodotorula paludigena</name>
    <dbReference type="NCBI Taxonomy" id="86838"/>
    <lineage>
        <taxon>Eukaryota</taxon>
        <taxon>Fungi</taxon>
        <taxon>Dikarya</taxon>
        <taxon>Basidiomycota</taxon>
        <taxon>Pucciniomycotina</taxon>
        <taxon>Microbotryomycetes</taxon>
        <taxon>Sporidiobolales</taxon>
        <taxon>Sporidiobolaceae</taxon>
        <taxon>Rhodotorula</taxon>
    </lineage>
</organism>
<evidence type="ECO:0000259" key="2">
    <source>
        <dbReference type="SMART" id="SM00198"/>
    </source>
</evidence>
<dbReference type="AlphaFoldDB" id="A0AAV5GKK5"/>
<proteinExistence type="predicted"/>
<dbReference type="PROSITE" id="PS01009">
    <property type="entry name" value="CRISP_1"/>
    <property type="match status" value="1"/>
</dbReference>
<dbReference type="Gene3D" id="3.40.33.10">
    <property type="entry name" value="CAP"/>
    <property type="match status" value="1"/>
</dbReference>
<evidence type="ECO:0000256" key="1">
    <source>
        <dbReference type="SAM" id="MobiDB-lite"/>
    </source>
</evidence>
<accession>A0AAV5GKK5</accession>
<dbReference type="InterPro" id="IPR014044">
    <property type="entry name" value="CAP_dom"/>
</dbReference>
<reference evidence="3 4" key="1">
    <citation type="submission" date="2021-12" db="EMBL/GenBank/DDBJ databases">
        <title>High titer production of polyol ester of fatty acids by Rhodotorula paludigena BS15 towards product separation-free biomass refinery.</title>
        <authorList>
            <person name="Mano J."/>
            <person name="Ono H."/>
            <person name="Tanaka T."/>
            <person name="Naito K."/>
            <person name="Sushida H."/>
            <person name="Ike M."/>
            <person name="Tokuyasu K."/>
            <person name="Kitaoka M."/>
        </authorList>
    </citation>
    <scope>NUCLEOTIDE SEQUENCE [LARGE SCALE GENOMIC DNA]</scope>
    <source>
        <strain evidence="3 4">BS15</strain>
    </source>
</reference>
<dbReference type="Proteomes" id="UP001342314">
    <property type="component" value="Unassembled WGS sequence"/>
</dbReference>
<evidence type="ECO:0000313" key="4">
    <source>
        <dbReference type="Proteomes" id="UP001342314"/>
    </source>
</evidence>
<evidence type="ECO:0000313" key="3">
    <source>
        <dbReference type="EMBL" id="GJN89764.1"/>
    </source>
</evidence>
<dbReference type="PANTHER" id="PTHR10334">
    <property type="entry name" value="CYSTEINE-RICH SECRETORY PROTEIN-RELATED"/>
    <property type="match status" value="1"/>
</dbReference>
<dbReference type="EMBL" id="BQKY01000005">
    <property type="protein sequence ID" value="GJN89764.1"/>
    <property type="molecule type" value="Genomic_DNA"/>
</dbReference>
<dbReference type="InterPro" id="IPR001283">
    <property type="entry name" value="CRISP-related"/>
</dbReference>
<gene>
    <name evidence="3" type="ORF">Rhopal_002753-T1</name>
</gene>